<feature type="transmembrane region" description="Helical" evidence="1">
    <location>
        <begin position="202"/>
        <end position="224"/>
    </location>
</feature>
<name>A0A099MDK7_9VIBR</name>
<dbReference type="PANTHER" id="PTHR42208:SF1">
    <property type="entry name" value="HEAVY METAL TRANSPORTER"/>
    <property type="match status" value="1"/>
</dbReference>
<dbReference type="Proteomes" id="UP000029994">
    <property type="component" value="Unassembled WGS sequence"/>
</dbReference>
<dbReference type="PANTHER" id="PTHR42208">
    <property type="entry name" value="HEAVY METAL TRANSPORTER-RELATED"/>
    <property type="match status" value="1"/>
</dbReference>
<feature type="domain" description="Urease accessory protein UreH-like transmembrane" evidence="2">
    <location>
        <begin position="8"/>
        <end position="212"/>
    </location>
</feature>
<feature type="transmembrane region" description="Helical" evidence="1">
    <location>
        <begin position="77"/>
        <end position="97"/>
    </location>
</feature>
<dbReference type="Pfam" id="PF13386">
    <property type="entry name" value="DsbD_2"/>
    <property type="match status" value="1"/>
</dbReference>
<dbReference type="EMBL" id="JMCG01000001">
    <property type="protein sequence ID" value="KGK11238.1"/>
    <property type="molecule type" value="Genomic_DNA"/>
</dbReference>
<dbReference type="eggNOG" id="COG2836">
    <property type="taxonomic scope" value="Bacteria"/>
</dbReference>
<feature type="transmembrane region" description="Helical" evidence="1">
    <location>
        <begin position="44"/>
        <end position="65"/>
    </location>
</feature>
<sequence>MNGDYLGALMIGLAGAGHCLGMCGGIASLLNLGSKNPSPKLNTLFYNLGRLLSYGLFGAIVGGTISSLSDMAGLNQSLAWLRLLAALFMILVALYIAKWWNGLLFVEKLGQLLWRFIKPMTQHFMPIRHPLQAIPFGFLWGWLPCGLVYSALTWSALSGSALNGALMMLAFGLGTLPAMLLVGIGAEYFARIQKSSIFRHTSATILLLYGLYTGFGAATMLGLAR</sequence>
<feature type="transmembrane region" description="Helical" evidence="1">
    <location>
        <begin position="164"/>
        <end position="190"/>
    </location>
</feature>
<dbReference type="AlphaFoldDB" id="A0A099MDK7"/>
<evidence type="ECO:0000313" key="4">
    <source>
        <dbReference type="Proteomes" id="UP000029994"/>
    </source>
</evidence>
<evidence type="ECO:0000259" key="2">
    <source>
        <dbReference type="Pfam" id="PF13386"/>
    </source>
</evidence>
<dbReference type="InterPro" id="IPR039447">
    <property type="entry name" value="UreH-like_TM_dom"/>
</dbReference>
<dbReference type="GeneID" id="43683120"/>
<keyword evidence="1" id="KW-0472">Membrane</keyword>
<evidence type="ECO:0000256" key="1">
    <source>
        <dbReference type="SAM" id="Phobius"/>
    </source>
</evidence>
<proteinExistence type="predicted"/>
<feature type="transmembrane region" description="Helical" evidence="1">
    <location>
        <begin position="133"/>
        <end position="152"/>
    </location>
</feature>
<comment type="caution">
    <text evidence="3">The sequence shown here is derived from an EMBL/GenBank/DDBJ whole genome shotgun (WGS) entry which is preliminary data.</text>
</comment>
<protein>
    <submittedName>
        <fullName evidence="3">Cytochrome biogenesis protein</fullName>
    </submittedName>
</protein>
<organism evidence="3 4">
    <name type="scientific">Vibrio navarrensis</name>
    <dbReference type="NCBI Taxonomy" id="29495"/>
    <lineage>
        <taxon>Bacteria</taxon>
        <taxon>Pseudomonadati</taxon>
        <taxon>Pseudomonadota</taxon>
        <taxon>Gammaproteobacteria</taxon>
        <taxon>Vibrionales</taxon>
        <taxon>Vibrionaceae</taxon>
        <taxon>Vibrio</taxon>
    </lineage>
</organism>
<feature type="transmembrane region" description="Helical" evidence="1">
    <location>
        <begin position="6"/>
        <end position="32"/>
    </location>
</feature>
<accession>A0A099MDK7</accession>
<keyword evidence="1" id="KW-0812">Transmembrane</keyword>
<keyword evidence="1" id="KW-1133">Transmembrane helix</keyword>
<evidence type="ECO:0000313" key="3">
    <source>
        <dbReference type="EMBL" id="KGK11238.1"/>
    </source>
</evidence>
<dbReference type="STRING" id="29495.EA26_07905"/>
<reference evidence="3 4" key="1">
    <citation type="submission" date="2014-04" db="EMBL/GenBank/DDBJ databases">
        <title>Genome sequencing of Vibrio navarrensis strains.</title>
        <authorList>
            <person name="Gladney L.M."/>
            <person name="Katz L.S."/>
            <person name="Marino-Ramirez L."/>
            <person name="Jordan I.K."/>
        </authorList>
    </citation>
    <scope>NUCLEOTIDE SEQUENCE [LARGE SCALE GENOMIC DNA]</scope>
    <source>
        <strain evidence="3 4">ATCC 51183</strain>
    </source>
</reference>
<keyword evidence="4" id="KW-1185">Reference proteome</keyword>
<dbReference type="RefSeq" id="WP_039426424.1">
    <property type="nucleotide sequence ID" value="NZ_CP061845.1"/>
</dbReference>
<gene>
    <name evidence="3" type="ORF">EA26_07905</name>
</gene>